<dbReference type="EMBL" id="CP014692">
    <property type="protein sequence ID" value="AQS85079.1"/>
    <property type="molecule type" value="Genomic_DNA"/>
</dbReference>
<feature type="domain" description="Orc1-like AAA ATPase" evidence="1">
    <location>
        <begin position="18"/>
        <end position="206"/>
    </location>
</feature>
<dbReference type="Proteomes" id="UP000188937">
    <property type="component" value="Chromosome"/>
</dbReference>
<evidence type="ECO:0000259" key="1">
    <source>
        <dbReference type="Pfam" id="PF13191"/>
    </source>
</evidence>
<protein>
    <submittedName>
        <fullName evidence="2">AAA family ATPase</fullName>
    </submittedName>
</protein>
<dbReference type="PANTHER" id="PTHR34301">
    <property type="entry name" value="DNA-BINDING PROTEIN-RELATED"/>
    <property type="match status" value="1"/>
</dbReference>
<evidence type="ECO:0000313" key="3">
    <source>
        <dbReference type="Proteomes" id="UP000188937"/>
    </source>
</evidence>
<evidence type="ECO:0000313" key="2">
    <source>
        <dbReference type="EMBL" id="AQS85079.1"/>
    </source>
</evidence>
<proteinExistence type="predicted"/>
<dbReference type="SUPFAM" id="SSF52540">
    <property type="entry name" value="P-loop containing nucleoside triphosphate hydrolases"/>
    <property type="match status" value="1"/>
</dbReference>
<dbReference type="Gene3D" id="3.40.50.300">
    <property type="entry name" value="P-loop containing nucleotide triphosphate hydrolases"/>
    <property type="match status" value="1"/>
</dbReference>
<dbReference type="Pfam" id="PF13191">
    <property type="entry name" value="AAA_16"/>
    <property type="match status" value="1"/>
</dbReference>
<organism evidence="2 3">
    <name type="scientific">Acetobacter aceti</name>
    <dbReference type="NCBI Taxonomy" id="435"/>
    <lineage>
        <taxon>Bacteria</taxon>
        <taxon>Pseudomonadati</taxon>
        <taxon>Pseudomonadota</taxon>
        <taxon>Alphaproteobacteria</taxon>
        <taxon>Acetobacterales</taxon>
        <taxon>Acetobacteraceae</taxon>
        <taxon>Acetobacter</taxon>
        <taxon>Acetobacter subgen. Acetobacter</taxon>
    </lineage>
</organism>
<sequence>MDPVRNPYVPGAGASPPELAGREDLFTQAGIVLQRALGGKSARSFIATGLRGVGKTVVLARVEQLAKSAGYLTCFVEAEEEKPLGATLVPHLRRMMLELDRLGAVTEQVKRGLRVLKSFASGLRIQSVLGFSIELDVEPEHGTADTGDLTTDLPDMISALGHAAQSRHTGVALFIDEIQNLSEADLSAVIMAMHRVMREGLPIVLVGAGLPHLVSLIGQAKSYAERLFEFPILGPLSPAECEDALRTPAAREKVDFTPEAVAEVVRITRGYPYFLQEWAYHAWNVAHGDRILKGDIDVATAVSLTSLDGGFFRMRYARLTPREREYCQAMAELGEGSHRSGEIAERMGSRTQAVAPVRATLIRKGMVYSPAHGETAFTVPLFENYLHRIRTMGTDPSDSDD</sequence>
<dbReference type="STRING" id="435.A0U92_10140"/>
<dbReference type="eggNOG" id="COG1672">
    <property type="taxonomic scope" value="Bacteria"/>
</dbReference>
<dbReference type="AlphaFoldDB" id="A0A1U9KH77"/>
<dbReference type="OrthoDB" id="2020141at2"/>
<accession>A0A1U9KH77</accession>
<gene>
    <name evidence="2" type="ORF">A0U92_10140</name>
</gene>
<dbReference type="PANTHER" id="PTHR34301:SF8">
    <property type="entry name" value="ATPASE DOMAIN-CONTAINING PROTEIN"/>
    <property type="match status" value="1"/>
</dbReference>
<dbReference type="KEGG" id="aace:A0U92_10140"/>
<dbReference type="InterPro" id="IPR027417">
    <property type="entry name" value="P-loop_NTPase"/>
</dbReference>
<reference evidence="2 3" key="1">
    <citation type="submission" date="2016-03" db="EMBL/GenBank/DDBJ databases">
        <title>Acetic acid bacteria sequencing.</title>
        <authorList>
            <person name="Brandt J."/>
            <person name="Jakob F."/>
            <person name="Vogel R.F."/>
        </authorList>
    </citation>
    <scope>NUCLEOTIDE SEQUENCE [LARGE SCALE GENOMIC DNA]</scope>
    <source>
        <strain evidence="2 3">TMW2.1153</strain>
    </source>
</reference>
<dbReference type="InterPro" id="IPR041664">
    <property type="entry name" value="AAA_16"/>
</dbReference>
<keyword evidence="3" id="KW-1185">Reference proteome</keyword>
<name>A0A1U9KH77_ACEAC</name>
<dbReference type="RefSeq" id="WP_077813124.1">
    <property type="nucleotide sequence ID" value="NZ_CP014692.1"/>
</dbReference>